<accession>A0AAD3MDS5</accession>
<proteinExistence type="predicted"/>
<dbReference type="GO" id="GO:0030136">
    <property type="term" value="C:clathrin-coated vesicle"/>
    <property type="evidence" value="ECO:0007669"/>
    <property type="project" value="TreeGrafter"/>
</dbReference>
<dbReference type="GO" id="GO:0005829">
    <property type="term" value="C:cytosol"/>
    <property type="evidence" value="ECO:0007669"/>
    <property type="project" value="TreeGrafter"/>
</dbReference>
<dbReference type="Gene3D" id="3.30.450.200">
    <property type="match status" value="1"/>
</dbReference>
<dbReference type="Proteomes" id="UP001279410">
    <property type="component" value="Unassembled WGS sequence"/>
</dbReference>
<dbReference type="GO" id="GO:0032456">
    <property type="term" value="P:endocytic recycling"/>
    <property type="evidence" value="ECO:0007669"/>
    <property type="project" value="TreeGrafter"/>
</dbReference>
<dbReference type="GO" id="GO:0005085">
    <property type="term" value="F:guanyl-nucleotide exchange factor activity"/>
    <property type="evidence" value="ECO:0007669"/>
    <property type="project" value="InterPro"/>
</dbReference>
<evidence type="ECO:0000313" key="2">
    <source>
        <dbReference type="Proteomes" id="UP001279410"/>
    </source>
</evidence>
<dbReference type="PANTHER" id="PTHR13196:SF22">
    <property type="entry name" value="DENN DOMAIN-CONTAINING PROTEIN 1A"/>
    <property type="match status" value="1"/>
</dbReference>
<feature type="non-terminal residue" evidence="1">
    <location>
        <position position="1"/>
    </location>
</feature>
<gene>
    <name evidence="1" type="ORF">AKAME5_000487500</name>
</gene>
<sequence>MGSRIKESPDSTFEVYLEVAHPTTHSSGPEVQRQFPEDYTDQDTLQTVPKFCFPFSMD</sequence>
<protein>
    <submittedName>
        <fullName evidence="1">DENN domain-containing protein 1A isoform X3</fullName>
    </submittedName>
</protein>
<reference evidence="1" key="1">
    <citation type="submission" date="2022-08" db="EMBL/GenBank/DDBJ databases">
        <title>Genome sequencing of akame (Lates japonicus).</title>
        <authorList>
            <person name="Hashiguchi Y."/>
            <person name="Takahashi H."/>
        </authorList>
    </citation>
    <scope>NUCLEOTIDE SEQUENCE</scope>
    <source>
        <strain evidence="1">Kochi</strain>
    </source>
</reference>
<evidence type="ECO:0000313" key="1">
    <source>
        <dbReference type="EMBL" id="GLD51896.1"/>
    </source>
</evidence>
<dbReference type="GO" id="GO:0006897">
    <property type="term" value="P:endocytosis"/>
    <property type="evidence" value="ECO:0007669"/>
    <property type="project" value="TreeGrafter"/>
</dbReference>
<organism evidence="1 2">
    <name type="scientific">Lates japonicus</name>
    <name type="common">Japanese lates</name>
    <dbReference type="NCBI Taxonomy" id="270547"/>
    <lineage>
        <taxon>Eukaryota</taxon>
        <taxon>Metazoa</taxon>
        <taxon>Chordata</taxon>
        <taxon>Craniata</taxon>
        <taxon>Vertebrata</taxon>
        <taxon>Euteleostomi</taxon>
        <taxon>Actinopterygii</taxon>
        <taxon>Neopterygii</taxon>
        <taxon>Teleostei</taxon>
        <taxon>Neoteleostei</taxon>
        <taxon>Acanthomorphata</taxon>
        <taxon>Carangaria</taxon>
        <taxon>Carangaria incertae sedis</taxon>
        <taxon>Centropomidae</taxon>
        <taxon>Lates</taxon>
    </lineage>
</organism>
<comment type="caution">
    <text evidence="1">The sequence shown here is derived from an EMBL/GenBank/DDBJ whole genome shotgun (WGS) entry which is preliminary data.</text>
</comment>
<dbReference type="AlphaFoldDB" id="A0AAD3MDS5"/>
<dbReference type="InterPro" id="IPR040032">
    <property type="entry name" value="DENND1A/B/C"/>
</dbReference>
<dbReference type="EMBL" id="BRZM01000011">
    <property type="protein sequence ID" value="GLD51896.1"/>
    <property type="molecule type" value="Genomic_DNA"/>
</dbReference>
<name>A0AAD3MDS5_LATJO</name>
<dbReference type="GO" id="GO:1901981">
    <property type="term" value="F:phosphatidylinositol phosphate binding"/>
    <property type="evidence" value="ECO:0007669"/>
    <property type="project" value="TreeGrafter"/>
</dbReference>
<dbReference type="PANTHER" id="PTHR13196">
    <property type="entry name" value="DENN DOMAIN-CONTAINING"/>
    <property type="match status" value="1"/>
</dbReference>
<keyword evidence="2" id="KW-1185">Reference proteome</keyword>